<evidence type="ECO:0000313" key="3">
    <source>
        <dbReference type="EMBL" id="CAL1292276.1"/>
    </source>
</evidence>
<dbReference type="Proteomes" id="UP001497382">
    <property type="component" value="Unassembled WGS sequence"/>
</dbReference>
<keyword evidence="4" id="KW-1185">Reference proteome</keyword>
<sequence length="160" mass="17435">MSLILFLLILFVSPAAFSHPLKKVKKLSIDDMPKKIVELIAFSMPSSPPVNEFSPSPYEFGYQFGDGNGMQQHRSESADEEGVVKGVYGYMDPLGVYRSVEYTADSDGYRAVIRTNEPGSVAKDIAHAKYIVAAPPAAVLEQGLSYKKVKVVSNDSNSLA</sequence>
<dbReference type="Pfam" id="PF00379">
    <property type="entry name" value="Chitin_bind_4"/>
    <property type="match status" value="1"/>
</dbReference>
<evidence type="ECO:0000256" key="1">
    <source>
        <dbReference type="PROSITE-ProRule" id="PRU00497"/>
    </source>
</evidence>
<dbReference type="PROSITE" id="PS51155">
    <property type="entry name" value="CHIT_BIND_RR_2"/>
    <property type="match status" value="1"/>
</dbReference>
<gene>
    <name evidence="3" type="ORF">LARSCL_LOCUS17570</name>
</gene>
<dbReference type="InterPro" id="IPR050468">
    <property type="entry name" value="Cuticle_Struct_Prot"/>
</dbReference>
<keyword evidence="2" id="KW-0732">Signal</keyword>
<evidence type="ECO:0000313" key="4">
    <source>
        <dbReference type="Proteomes" id="UP001497382"/>
    </source>
</evidence>
<protein>
    <submittedName>
        <fullName evidence="3">Uncharacterized protein</fullName>
    </submittedName>
</protein>
<name>A0AAV2B7R4_9ARAC</name>
<comment type="caution">
    <text evidence="3">The sequence shown here is derived from an EMBL/GenBank/DDBJ whole genome shotgun (WGS) entry which is preliminary data.</text>
</comment>
<reference evidence="3 4" key="1">
    <citation type="submission" date="2024-04" db="EMBL/GenBank/DDBJ databases">
        <authorList>
            <person name="Rising A."/>
            <person name="Reimegard J."/>
            <person name="Sonavane S."/>
            <person name="Akerstrom W."/>
            <person name="Nylinder S."/>
            <person name="Hedman E."/>
            <person name="Kallberg Y."/>
        </authorList>
    </citation>
    <scope>NUCLEOTIDE SEQUENCE [LARGE SCALE GENOMIC DNA]</scope>
</reference>
<dbReference type="AlphaFoldDB" id="A0AAV2B7R4"/>
<dbReference type="InterPro" id="IPR000618">
    <property type="entry name" value="Insect_cuticle"/>
</dbReference>
<organism evidence="3 4">
    <name type="scientific">Larinioides sclopetarius</name>
    <dbReference type="NCBI Taxonomy" id="280406"/>
    <lineage>
        <taxon>Eukaryota</taxon>
        <taxon>Metazoa</taxon>
        <taxon>Ecdysozoa</taxon>
        <taxon>Arthropoda</taxon>
        <taxon>Chelicerata</taxon>
        <taxon>Arachnida</taxon>
        <taxon>Araneae</taxon>
        <taxon>Araneomorphae</taxon>
        <taxon>Entelegynae</taxon>
        <taxon>Araneoidea</taxon>
        <taxon>Araneidae</taxon>
        <taxon>Larinioides</taxon>
    </lineage>
</organism>
<feature type="signal peptide" evidence="2">
    <location>
        <begin position="1"/>
        <end position="18"/>
    </location>
</feature>
<accession>A0AAV2B7R4</accession>
<feature type="chain" id="PRO_5043942969" evidence="2">
    <location>
        <begin position="19"/>
        <end position="160"/>
    </location>
</feature>
<dbReference type="PANTHER" id="PTHR10380">
    <property type="entry name" value="CUTICLE PROTEIN"/>
    <property type="match status" value="1"/>
</dbReference>
<dbReference type="GO" id="GO:0008010">
    <property type="term" value="F:structural constituent of chitin-based larval cuticle"/>
    <property type="evidence" value="ECO:0007669"/>
    <property type="project" value="TreeGrafter"/>
</dbReference>
<proteinExistence type="predicted"/>
<dbReference type="PANTHER" id="PTHR10380:SF235">
    <property type="entry name" value="CUTICULAR PROTEIN 73D, ISOFORM B"/>
    <property type="match status" value="1"/>
</dbReference>
<keyword evidence="1" id="KW-0193">Cuticle</keyword>
<evidence type="ECO:0000256" key="2">
    <source>
        <dbReference type="SAM" id="SignalP"/>
    </source>
</evidence>
<dbReference type="GO" id="GO:0062129">
    <property type="term" value="C:chitin-based extracellular matrix"/>
    <property type="evidence" value="ECO:0007669"/>
    <property type="project" value="TreeGrafter"/>
</dbReference>
<dbReference type="EMBL" id="CAXIEN010000303">
    <property type="protein sequence ID" value="CAL1292276.1"/>
    <property type="molecule type" value="Genomic_DNA"/>
</dbReference>